<dbReference type="GO" id="GO:0016787">
    <property type="term" value="F:hydrolase activity"/>
    <property type="evidence" value="ECO:0007669"/>
    <property type="project" value="UniProtKB-KW"/>
</dbReference>
<evidence type="ECO:0000256" key="1">
    <source>
        <dbReference type="SAM" id="SignalP"/>
    </source>
</evidence>
<evidence type="ECO:0000313" key="2">
    <source>
        <dbReference type="EMBL" id="RKS53483.1"/>
    </source>
</evidence>
<dbReference type="EMBL" id="RBLG01000002">
    <property type="protein sequence ID" value="RKS53483.1"/>
    <property type="molecule type" value="Genomic_DNA"/>
</dbReference>
<dbReference type="PANTHER" id="PTHR48098:SF6">
    <property type="entry name" value="FERRI-BACILLIBACTIN ESTERASE BESA"/>
    <property type="match status" value="1"/>
</dbReference>
<dbReference type="Gene3D" id="3.40.50.1820">
    <property type="entry name" value="alpha/beta hydrolase"/>
    <property type="match status" value="1"/>
</dbReference>
<comment type="caution">
    <text evidence="2">The sequence shown here is derived from an EMBL/GenBank/DDBJ whole genome shotgun (WGS) entry which is preliminary data.</text>
</comment>
<gene>
    <name evidence="2" type="ORF">BC962_1734</name>
</gene>
<dbReference type="SUPFAM" id="SSF53474">
    <property type="entry name" value="alpha/beta-Hydrolases"/>
    <property type="match status" value="1"/>
</dbReference>
<accession>A0A495PS80</accession>
<name>A0A495PS80_9FLAO</name>
<keyword evidence="1" id="KW-0732">Signal</keyword>
<sequence length="275" mass="31079">MHKNTFLKTCFIILAFLVVNLTIAQSSASKSVSSFLIDAPQLDTIKKIWVYLPKTYTPNAKKYPVLYLQDAQNLFDRSTSYSGEWKVDETLDSLDLPLIVIGIEHGNEKRIDELTPYPHPEYKGGKADAYLDFILNTLKPKIDSLYNTSPTAKNTFIGGSSLGGLFAYYATLKHPDIFGKALVFSPSFWYSEDIFNLTESAELNSLSKNQFYFRAGEKESETMVPLMLKMKELLSSKQISEAQINIEAVPNGEHNEAFWASLFPEAALWLMDLEK</sequence>
<dbReference type="InterPro" id="IPR000801">
    <property type="entry name" value="Esterase-like"/>
</dbReference>
<keyword evidence="2" id="KW-0378">Hydrolase</keyword>
<feature type="chain" id="PRO_5019732703" evidence="1">
    <location>
        <begin position="25"/>
        <end position="275"/>
    </location>
</feature>
<dbReference type="Pfam" id="PF00756">
    <property type="entry name" value="Esterase"/>
    <property type="match status" value="1"/>
</dbReference>
<dbReference type="AlphaFoldDB" id="A0A495PS80"/>
<organism evidence="2 3">
    <name type="scientific">Gillisia mitskevichiae</name>
    <dbReference type="NCBI Taxonomy" id="270921"/>
    <lineage>
        <taxon>Bacteria</taxon>
        <taxon>Pseudomonadati</taxon>
        <taxon>Bacteroidota</taxon>
        <taxon>Flavobacteriia</taxon>
        <taxon>Flavobacteriales</taxon>
        <taxon>Flavobacteriaceae</taxon>
        <taxon>Gillisia</taxon>
    </lineage>
</organism>
<keyword evidence="3" id="KW-1185">Reference proteome</keyword>
<reference evidence="2 3" key="1">
    <citation type="submission" date="2018-10" db="EMBL/GenBank/DDBJ databases">
        <title>Genomic Encyclopedia of Archaeal and Bacterial Type Strains, Phase II (KMG-II): from individual species to whole genera.</title>
        <authorList>
            <person name="Goeker M."/>
        </authorList>
    </citation>
    <scope>NUCLEOTIDE SEQUENCE [LARGE SCALE GENOMIC DNA]</scope>
    <source>
        <strain evidence="2 3">DSM 19839</strain>
    </source>
</reference>
<proteinExistence type="predicted"/>
<dbReference type="RefSeq" id="WP_183075471.1">
    <property type="nucleotide sequence ID" value="NZ_RBLG01000002.1"/>
</dbReference>
<dbReference type="PANTHER" id="PTHR48098">
    <property type="entry name" value="ENTEROCHELIN ESTERASE-RELATED"/>
    <property type="match status" value="1"/>
</dbReference>
<protein>
    <submittedName>
        <fullName evidence="2">Putative alpha/beta superfamily hydrolase</fullName>
    </submittedName>
</protein>
<dbReference type="InterPro" id="IPR050583">
    <property type="entry name" value="Mycobacterial_A85_antigen"/>
</dbReference>
<dbReference type="Proteomes" id="UP000276282">
    <property type="component" value="Unassembled WGS sequence"/>
</dbReference>
<dbReference type="InterPro" id="IPR029058">
    <property type="entry name" value="AB_hydrolase_fold"/>
</dbReference>
<feature type="signal peptide" evidence="1">
    <location>
        <begin position="1"/>
        <end position="24"/>
    </location>
</feature>
<evidence type="ECO:0000313" key="3">
    <source>
        <dbReference type="Proteomes" id="UP000276282"/>
    </source>
</evidence>